<dbReference type="EMBL" id="AP021906">
    <property type="protein sequence ID" value="BBP91795.1"/>
    <property type="molecule type" value="Genomic_DNA"/>
</dbReference>
<organism evidence="3 4">
    <name type="scientific">Bacillus safensis</name>
    <dbReference type="NCBI Taxonomy" id="561879"/>
    <lineage>
        <taxon>Bacteria</taxon>
        <taxon>Bacillati</taxon>
        <taxon>Bacillota</taxon>
        <taxon>Bacilli</taxon>
        <taxon>Bacillales</taxon>
        <taxon>Bacillaceae</taxon>
        <taxon>Bacillus</taxon>
    </lineage>
</organism>
<dbReference type="InterPro" id="IPR001670">
    <property type="entry name" value="ADH_Fe/GldA"/>
</dbReference>
<dbReference type="Pfam" id="PF00465">
    <property type="entry name" value="Fe-ADH"/>
    <property type="match status" value="1"/>
</dbReference>
<dbReference type="Gene3D" id="3.40.50.1970">
    <property type="match status" value="1"/>
</dbReference>
<keyword evidence="1" id="KW-0560">Oxidoreductase</keyword>
<sequence>MLVTDPGIYQAGVVDPVIASLKEAQIDVVLFDKVEPNPPVRLVNEGSALYEKRAVMD</sequence>
<evidence type="ECO:0000313" key="4">
    <source>
        <dbReference type="Proteomes" id="UP000464658"/>
    </source>
</evidence>
<dbReference type="AlphaFoldDB" id="A0A5S9MG97"/>
<evidence type="ECO:0000256" key="1">
    <source>
        <dbReference type="ARBA" id="ARBA00023002"/>
    </source>
</evidence>
<gene>
    <name evidence="3" type="ORF">BsIDN1_54130</name>
</gene>
<dbReference type="GO" id="GO:0016491">
    <property type="term" value="F:oxidoreductase activity"/>
    <property type="evidence" value="ECO:0007669"/>
    <property type="project" value="UniProtKB-KW"/>
</dbReference>
<dbReference type="GO" id="GO:0046872">
    <property type="term" value="F:metal ion binding"/>
    <property type="evidence" value="ECO:0007669"/>
    <property type="project" value="InterPro"/>
</dbReference>
<reference evidence="3 4" key="1">
    <citation type="submission" date="2019-12" db="EMBL/GenBank/DDBJ databases">
        <title>Full genome sequence of a Bacillus safensis strain isolated from commercially available natto in Indonesia.</title>
        <authorList>
            <person name="Yoshida M."/>
            <person name="Uomi M."/>
            <person name="Waturangi D."/>
            <person name="Ekaputri J.J."/>
            <person name="Setiamarga D.H.E."/>
        </authorList>
    </citation>
    <scope>NUCLEOTIDE SEQUENCE [LARGE SCALE GENOMIC DNA]</scope>
    <source>
        <strain evidence="3 4">IDN1</strain>
    </source>
</reference>
<dbReference type="Proteomes" id="UP000464658">
    <property type="component" value="Chromosome"/>
</dbReference>
<proteinExistence type="predicted"/>
<evidence type="ECO:0000259" key="2">
    <source>
        <dbReference type="Pfam" id="PF00465"/>
    </source>
</evidence>
<feature type="domain" description="Alcohol dehydrogenase iron-type/glycerol dehydrogenase GldA" evidence="2">
    <location>
        <begin position="1"/>
        <end position="53"/>
    </location>
</feature>
<protein>
    <recommendedName>
        <fullName evidence="2">Alcohol dehydrogenase iron-type/glycerol dehydrogenase GldA domain-containing protein</fullName>
    </recommendedName>
</protein>
<dbReference type="SUPFAM" id="SSF56796">
    <property type="entry name" value="Dehydroquinate synthase-like"/>
    <property type="match status" value="1"/>
</dbReference>
<accession>A0A5S9MG97</accession>
<evidence type="ECO:0000313" key="3">
    <source>
        <dbReference type="EMBL" id="BBP91795.1"/>
    </source>
</evidence>
<name>A0A5S9MG97_BACIA</name>